<gene>
    <name evidence="2" type="ORF">FHX40_4794</name>
</gene>
<evidence type="ECO:0000256" key="1">
    <source>
        <dbReference type="SAM" id="MobiDB-lite"/>
    </source>
</evidence>
<feature type="region of interest" description="Disordered" evidence="1">
    <location>
        <begin position="22"/>
        <end position="56"/>
    </location>
</feature>
<dbReference type="RefSeq" id="WP_170198978.1">
    <property type="nucleotide sequence ID" value="NZ_BMPV01000002.1"/>
</dbReference>
<reference evidence="2 3" key="1">
    <citation type="submission" date="2019-06" db="EMBL/GenBank/DDBJ databases">
        <title>Sequencing the genomes of 1000 actinobacteria strains.</title>
        <authorList>
            <person name="Klenk H.-P."/>
        </authorList>
    </citation>
    <scope>NUCLEOTIDE SEQUENCE [LARGE SCALE GENOMIC DNA]</scope>
    <source>
        <strain evidence="2 3">DSM 43186</strain>
    </source>
</reference>
<sequence length="56" mass="5621">MINHFAMTRLDEDLFAGVDVPAALTHPAGPSSDPSTPAAGDPCPGRAAPPDEAAGH</sequence>
<protein>
    <submittedName>
        <fullName evidence="2">Uncharacterized protein</fullName>
    </submittedName>
</protein>
<accession>A0A543IPY8</accession>
<evidence type="ECO:0000313" key="3">
    <source>
        <dbReference type="Proteomes" id="UP000319213"/>
    </source>
</evidence>
<organism evidence="2 3">
    <name type="scientific">Thermopolyspora flexuosa</name>
    <dbReference type="NCBI Taxonomy" id="103836"/>
    <lineage>
        <taxon>Bacteria</taxon>
        <taxon>Bacillati</taxon>
        <taxon>Actinomycetota</taxon>
        <taxon>Actinomycetes</taxon>
        <taxon>Streptosporangiales</taxon>
        <taxon>Streptosporangiaceae</taxon>
        <taxon>Thermopolyspora</taxon>
    </lineage>
</organism>
<dbReference type="EMBL" id="VFPQ01000002">
    <property type="protein sequence ID" value="TQM72641.1"/>
    <property type="molecule type" value="Genomic_DNA"/>
</dbReference>
<evidence type="ECO:0000313" key="2">
    <source>
        <dbReference type="EMBL" id="TQM72641.1"/>
    </source>
</evidence>
<keyword evidence="3" id="KW-1185">Reference proteome</keyword>
<dbReference type="AlphaFoldDB" id="A0A543IPY8"/>
<proteinExistence type="predicted"/>
<name>A0A543IPY8_9ACTN</name>
<dbReference type="Proteomes" id="UP000319213">
    <property type="component" value="Unassembled WGS sequence"/>
</dbReference>
<comment type="caution">
    <text evidence="2">The sequence shown here is derived from an EMBL/GenBank/DDBJ whole genome shotgun (WGS) entry which is preliminary data.</text>
</comment>